<comment type="caution">
    <text evidence="1">The sequence shown here is derived from an EMBL/GenBank/DDBJ whole genome shotgun (WGS) entry which is preliminary data.</text>
</comment>
<sequence length="131" mass="13878">MAIRNFGIGGAAAPVPLALVLLTLALSACVSAPVERPGSSGGMAPPPAVQYSRSQPLFGLEAKDLTARFGEPRLDIRDRTVRKLQYLTAGGRCVLDAYLYATARGREPTVTHIDTRLTNGQEVDPASCGIR</sequence>
<proteinExistence type="predicted"/>
<dbReference type="PROSITE" id="PS51257">
    <property type="entry name" value="PROKAR_LIPOPROTEIN"/>
    <property type="match status" value="1"/>
</dbReference>
<dbReference type="EMBL" id="JACIDT010000003">
    <property type="protein sequence ID" value="MBB3925518.1"/>
    <property type="molecule type" value="Genomic_DNA"/>
</dbReference>
<name>A0A7W6BES2_9SPHN</name>
<protein>
    <recommendedName>
        <fullName evidence="3">Lipoprotein</fullName>
    </recommendedName>
</protein>
<evidence type="ECO:0000313" key="1">
    <source>
        <dbReference type="EMBL" id="MBB3925518.1"/>
    </source>
</evidence>
<dbReference type="Proteomes" id="UP000571950">
    <property type="component" value="Unassembled WGS sequence"/>
</dbReference>
<dbReference type="AlphaFoldDB" id="A0A7W6BES2"/>
<organism evidence="1 2">
    <name type="scientific">Sphingobium jiangsuense</name>
    <dbReference type="NCBI Taxonomy" id="870476"/>
    <lineage>
        <taxon>Bacteria</taxon>
        <taxon>Pseudomonadati</taxon>
        <taxon>Pseudomonadota</taxon>
        <taxon>Alphaproteobacteria</taxon>
        <taxon>Sphingomonadales</taxon>
        <taxon>Sphingomonadaceae</taxon>
        <taxon>Sphingobium</taxon>
    </lineage>
</organism>
<dbReference type="RefSeq" id="WP_188071066.1">
    <property type="nucleotide sequence ID" value="NZ_BSPS01000018.1"/>
</dbReference>
<reference evidence="1 2" key="1">
    <citation type="submission" date="2020-08" db="EMBL/GenBank/DDBJ databases">
        <title>Genomic Encyclopedia of Type Strains, Phase IV (KMG-IV): sequencing the most valuable type-strain genomes for metagenomic binning, comparative biology and taxonomic classification.</title>
        <authorList>
            <person name="Goeker M."/>
        </authorList>
    </citation>
    <scope>NUCLEOTIDE SEQUENCE [LARGE SCALE GENOMIC DNA]</scope>
    <source>
        <strain evidence="1 2">DSM 26189</strain>
    </source>
</reference>
<gene>
    <name evidence="1" type="ORF">GGR43_001231</name>
</gene>
<evidence type="ECO:0008006" key="3">
    <source>
        <dbReference type="Google" id="ProtNLM"/>
    </source>
</evidence>
<evidence type="ECO:0000313" key="2">
    <source>
        <dbReference type="Proteomes" id="UP000571950"/>
    </source>
</evidence>
<keyword evidence="2" id="KW-1185">Reference proteome</keyword>
<accession>A0A7W6BES2</accession>